<feature type="repeat" description="ANK" evidence="2">
    <location>
        <begin position="868"/>
        <end position="900"/>
    </location>
</feature>
<dbReference type="Pfam" id="PF22939">
    <property type="entry name" value="WHD_GPIID"/>
    <property type="match status" value="1"/>
</dbReference>
<reference evidence="5 6" key="2">
    <citation type="submission" date="2021-10" db="EMBL/GenBank/DDBJ databases">
        <authorList>
            <person name="Piombo E."/>
        </authorList>
    </citation>
    <scope>NUCLEOTIDE SEQUENCE [LARGE SCALE GENOMIC DNA]</scope>
</reference>
<feature type="repeat" description="ANK" evidence="2">
    <location>
        <begin position="769"/>
        <end position="801"/>
    </location>
</feature>
<feature type="repeat" description="ANK" evidence="2">
    <location>
        <begin position="962"/>
        <end position="994"/>
    </location>
</feature>
<protein>
    <recommendedName>
        <fullName evidence="7">NACHT domain-containing protein</fullName>
    </recommendedName>
</protein>
<evidence type="ECO:0000313" key="5">
    <source>
        <dbReference type="EMBL" id="CAG9993752.1"/>
    </source>
</evidence>
<keyword evidence="2" id="KW-0040">ANK repeat</keyword>
<feature type="repeat" description="ANK" evidence="2">
    <location>
        <begin position="1029"/>
        <end position="1061"/>
    </location>
</feature>
<dbReference type="InterPro" id="IPR002110">
    <property type="entry name" value="Ankyrin_rpt"/>
</dbReference>
<dbReference type="OrthoDB" id="7464126at2759"/>
<dbReference type="InterPro" id="IPR056884">
    <property type="entry name" value="NPHP3-like_N"/>
</dbReference>
<keyword evidence="1" id="KW-0677">Repeat</keyword>
<evidence type="ECO:0000256" key="2">
    <source>
        <dbReference type="PROSITE-ProRule" id="PRU00023"/>
    </source>
</evidence>
<dbReference type="PANTHER" id="PTHR10039">
    <property type="entry name" value="AMELOGENIN"/>
    <property type="match status" value="1"/>
</dbReference>
<evidence type="ECO:0000259" key="3">
    <source>
        <dbReference type="Pfam" id="PF22939"/>
    </source>
</evidence>
<name>A0A9N9URJ2_9HYPO</name>
<dbReference type="Pfam" id="PF12796">
    <property type="entry name" value="Ank_2"/>
    <property type="match status" value="4"/>
</dbReference>
<gene>
    <name evidence="5" type="ORF">CBYS24578_00004402</name>
</gene>
<dbReference type="Gene3D" id="1.25.40.20">
    <property type="entry name" value="Ankyrin repeat-containing domain"/>
    <property type="match status" value="3"/>
</dbReference>
<sequence length="1375" mass="154493">MAQSAVSCWQKAFAKLPPKTQEALNSIQKTNPTSGSSSAEIDSVITLSKAKQAQCESKQWVVKIGSRQVNVRHAFSRMVDWLDKFKAFGDMAMNVDPVHAALPWAAFRFILQSFITEREQMGYIVAIMEDAARLVHHGRVFENLYLGASSRLQGPIGQEPLDDLRSDTVELYVAILDGLTFCCSQMQKHTILRVGSALLKPEDAKKASEQLHNRWVKLKEQAQKCDSLRILQISDEIQRHLPGVFSTLDKILIKMQNQERIEILKRISATPYRGHHIDIQERRTTGTGEWILQAEEFQQWQASETSTITLLYGAPGAGKTFLTSRVIDHVEQSSKLEGFAYFYCKRDEEDRSQPVPILRSLVRQLSSPFQRLGEIHQEVQTLAQNMEAQALTFSVSLCQNILAKLVSSYRDTTIILDALDECNMDKRNHLMDCLSQLIDRQSNLKIFISSRKDADITRHFESQPIIEIQAINNQHDIESFVKEELARDQRWDSLKPKLKDKIISTLHRMSQGMFQWAALQVQHLIQLTFWSESLIEDRLGKLPKTLEKAYDEIWQMILLKGGIETRLAQRAICWVLCSPHPLSTKELSIAIKIESNSCDRLFDFHETLMEKDILSLCCNLLKLEKEAGKWQFCHLSATEYIENRLVDQLQPYRKTAVACIKYLLAMCHCQARWNFHLDYLISRDWPKFMQRQEIAQDALLCQLLFRFLGSPHTSSREYRTWATKTAFLRADWSSSSSALWAICDSGLIWVLEEWCKNNPKIDINSCDEDNQSLLFLAANRGHDELCRFLLRKGADIKRGSHNPLMTACENGHKATVRVLIEAGAEINKVYGGVKEGQTPMQVAVSEGHTSIVRLVLDHQGDVNLKNLAGSTALDIAIRRGRKIMIPLLLQHGARLGNPSFALVGAARNNMVDWIEKCIDAGADVNACSDEHLTALITVSISGSFEAIERLVELGADVNSIKNGQTALIGAARHGDLRAIQLLLSKGANPNIHDQETSPLIEATCYIFKIHCLEALLCAGANVNFASRISGLTALIAAVMNDRPDQIETLLRAGADPNLGTMRLSPLTAALGHGHHTHHDSETTARILLDAGADPNYNNGFSNSLCIAAVDASSETLWRRLIELGADPKLTFKEGPGSALATAALHGNIQFCDFLLSPELGVNPNARLHGSFDNALIAAVRGEEVRDEESCITSNIKARFKPWSPTGEGSDRKFSSVDKTNDHFKQQFEEDSEDGFNKMLNNLSRDRLKEILNWTGKRPLESYDERSNKNFNKRNDAIHDTTEYGLNAIEILLRSGADVPMPIYRALGPGIPHLQLWGLVPYNMGSLFRAGSPLTFRSRDAAMWTPVFTSLSILHHHKTLFCVGVIGLYLRFYTTL</sequence>
<evidence type="ECO:0000313" key="6">
    <source>
        <dbReference type="Proteomes" id="UP000754883"/>
    </source>
</evidence>
<evidence type="ECO:0000259" key="4">
    <source>
        <dbReference type="Pfam" id="PF24883"/>
    </source>
</evidence>
<dbReference type="EMBL" id="CABFNO020001523">
    <property type="protein sequence ID" value="CAG9993752.1"/>
    <property type="molecule type" value="Genomic_DNA"/>
</dbReference>
<accession>A0A9N9URJ2</accession>
<feature type="repeat" description="ANK" evidence="2">
    <location>
        <begin position="799"/>
        <end position="831"/>
    </location>
</feature>
<dbReference type="PANTHER" id="PTHR10039:SF16">
    <property type="entry name" value="GPI INOSITOL-DEACYLASE"/>
    <property type="match status" value="1"/>
</dbReference>
<evidence type="ECO:0000256" key="1">
    <source>
        <dbReference type="ARBA" id="ARBA00022737"/>
    </source>
</evidence>
<comment type="caution">
    <text evidence="5">The sequence shown here is derived from an EMBL/GenBank/DDBJ whole genome shotgun (WGS) entry which is preliminary data.</text>
</comment>
<proteinExistence type="predicted"/>
<feature type="domain" description="GPI inositol-deacylase winged helix" evidence="3">
    <location>
        <begin position="565"/>
        <end position="643"/>
    </location>
</feature>
<dbReference type="Pfam" id="PF24883">
    <property type="entry name" value="NPHP3_N"/>
    <property type="match status" value="1"/>
</dbReference>
<feature type="domain" description="Nephrocystin 3-like N-terminal" evidence="4">
    <location>
        <begin position="286"/>
        <end position="451"/>
    </location>
</feature>
<dbReference type="PROSITE" id="PS50297">
    <property type="entry name" value="ANK_REP_REGION"/>
    <property type="match status" value="6"/>
</dbReference>
<dbReference type="PROSITE" id="PS50088">
    <property type="entry name" value="ANK_REPEAT"/>
    <property type="match status" value="6"/>
</dbReference>
<organism evidence="5 6">
    <name type="scientific">Clonostachys byssicola</name>
    <dbReference type="NCBI Taxonomy" id="160290"/>
    <lineage>
        <taxon>Eukaryota</taxon>
        <taxon>Fungi</taxon>
        <taxon>Dikarya</taxon>
        <taxon>Ascomycota</taxon>
        <taxon>Pezizomycotina</taxon>
        <taxon>Sordariomycetes</taxon>
        <taxon>Hypocreomycetidae</taxon>
        <taxon>Hypocreales</taxon>
        <taxon>Bionectriaceae</taxon>
        <taxon>Clonostachys</taxon>
    </lineage>
</organism>
<dbReference type="SMART" id="SM00248">
    <property type="entry name" value="ANK"/>
    <property type="match status" value="9"/>
</dbReference>
<dbReference type="SUPFAM" id="SSF48403">
    <property type="entry name" value="Ankyrin repeat"/>
    <property type="match status" value="2"/>
</dbReference>
<dbReference type="InterPro" id="IPR054471">
    <property type="entry name" value="GPIID_WHD"/>
</dbReference>
<dbReference type="InterPro" id="IPR027417">
    <property type="entry name" value="P-loop_NTPase"/>
</dbReference>
<dbReference type="Proteomes" id="UP000754883">
    <property type="component" value="Unassembled WGS sequence"/>
</dbReference>
<reference evidence="6" key="1">
    <citation type="submission" date="2019-06" db="EMBL/GenBank/DDBJ databases">
        <authorList>
            <person name="Broberg M."/>
        </authorList>
    </citation>
    <scope>NUCLEOTIDE SEQUENCE [LARGE SCALE GENOMIC DNA]</scope>
</reference>
<dbReference type="SUPFAM" id="SSF52540">
    <property type="entry name" value="P-loop containing nucleoside triphosphate hydrolases"/>
    <property type="match status" value="1"/>
</dbReference>
<dbReference type="Gene3D" id="3.40.50.300">
    <property type="entry name" value="P-loop containing nucleotide triphosphate hydrolases"/>
    <property type="match status" value="1"/>
</dbReference>
<feature type="repeat" description="ANK" evidence="2">
    <location>
        <begin position="835"/>
        <end position="867"/>
    </location>
</feature>
<keyword evidence="6" id="KW-1185">Reference proteome</keyword>
<dbReference type="InterPro" id="IPR036770">
    <property type="entry name" value="Ankyrin_rpt-contain_sf"/>
</dbReference>
<evidence type="ECO:0008006" key="7">
    <source>
        <dbReference type="Google" id="ProtNLM"/>
    </source>
</evidence>